<dbReference type="EMBL" id="MG011690">
    <property type="protein sequence ID" value="AVK75855.1"/>
    <property type="molecule type" value="Genomic_DNA"/>
</dbReference>
<feature type="compositionally biased region" description="Basic and acidic residues" evidence="1">
    <location>
        <begin position="1"/>
        <end position="14"/>
    </location>
</feature>
<dbReference type="Pfam" id="PF09588">
    <property type="entry name" value="YqaJ"/>
    <property type="match status" value="1"/>
</dbReference>
<feature type="region of interest" description="Disordered" evidence="1">
    <location>
        <begin position="79"/>
        <end position="101"/>
    </location>
</feature>
<dbReference type="PANTHER" id="PTHR46609:SF6">
    <property type="entry name" value="EXONUCLEASE, PHAGE-TYPE_RECB, C-TERMINAL DOMAIN-CONTAINING PROTEIN-RELATED"/>
    <property type="match status" value="1"/>
</dbReference>
<sequence length="447" mass="49702">MDRNDKRTSAEGREGCSGGNHAGPQMHDVFNRPDVSCDGVHARPTSRDHIFAHRDDPCFHDHNDPHGTDMTTAAHLWPRPTPVETADNDDDEDIEVPSRNSVSVEEKRAFLDRLAMTPAQIDEAENTPQRTEAWFGFRRDRLSASLFGGAAGHNKHETEEGVLKKMLWSSPFSNAATEYGTALEGAAFAAVQAGVASALQQRGFATVWFEETGTRVFADHPWLCASADGLIRAVDGPGGASLAGVLELKAPYYKKAFYEPTPHYYYDQFSGQARIHNVDFVVFGVYTPEATQINYFHRDAAYWDDVLFPALRAFYMGKYLWRAILRDRGRIERPNIDPHPCINISRLDFRNHERVEAEWNERARREAQVQRARKEAAADRATRLIQAAVAAPEAWEPLRAFGSESHHADAATVIGAGCTDTPTPDNVRGKEGRTDGTHGGLDAFGSR</sequence>
<protein>
    <submittedName>
        <fullName evidence="3">Exonuclease YqaJ</fullName>
    </submittedName>
</protein>
<reference evidence="3" key="1">
    <citation type="journal article" date="2018" name="Nat. Commun.">
        <title>Diversity and evolution of the emerging Pandoraviridae family.</title>
        <authorList>
            <person name="Legendre M."/>
            <person name="Fabre E."/>
            <person name="Poirot O."/>
            <person name="Jeudy S."/>
            <person name="Lartigue A."/>
            <person name="Alempic J.M."/>
            <person name="Beucher L."/>
            <person name="Philippe N."/>
            <person name="Bertaux L."/>
            <person name="Christo-Foroux E."/>
            <person name="Labadie K."/>
            <person name="Coute Y."/>
            <person name="Abergel C."/>
            <person name="Claverie J.M."/>
        </authorList>
    </citation>
    <scope>NUCLEOTIDE SEQUENCE [LARGE SCALE GENOMIC DNA]</scope>
    <source>
        <strain evidence="3">Neocaledonia</strain>
    </source>
</reference>
<feature type="region of interest" description="Disordered" evidence="1">
    <location>
        <begin position="415"/>
        <end position="447"/>
    </location>
</feature>
<organism evidence="3">
    <name type="scientific">Pandoravirus neocaledonia</name>
    <dbReference type="NCBI Taxonomy" id="2107708"/>
    <lineage>
        <taxon>Viruses</taxon>
        <taxon>Pandoravirus</taxon>
    </lineage>
</organism>
<evidence type="ECO:0000313" key="3">
    <source>
        <dbReference type="EMBL" id="AVK75855.1"/>
    </source>
</evidence>
<dbReference type="InterPro" id="IPR011335">
    <property type="entry name" value="Restrct_endonuc-II-like"/>
</dbReference>
<evidence type="ECO:0000259" key="2">
    <source>
        <dbReference type="Pfam" id="PF09588"/>
    </source>
</evidence>
<dbReference type="GO" id="GO:0004527">
    <property type="term" value="F:exonuclease activity"/>
    <property type="evidence" value="ECO:0007669"/>
    <property type="project" value="UniProtKB-KW"/>
</dbReference>
<dbReference type="InterPro" id="IPR051703">
    <property type="entry name" value="NF-kappa-B_Signaling_Reg"/>
</dbReference>
<dbReference type="InterPro" id="IPR019080">
    <property type="entry name" value="YqaJ_viral_recombinase"/>
</dbReference>
<dbReference type="Gene3D" id="3.90.320.10">
    <property type="match status" value="1"/>
</dbReference>
<keyword evidence="3" id="KW-0378">Hydrolase</keyword>
<name>A0A2U7UBX5_9VIRU</name>
<feature type="compositionally biased region" description="Basic and acidic residues" evidence="1">
    <location>
        <begin position="427"/>
        <end position="436"/>
    </location>
</feature>
<feature type="region of interest" description="Disordered" evidence="1">
    <location>
        <begin position="1"/>
        <end position="30"/>
    </location>
</feature>
<gene>
    <name evidence="3" type="ORF">pneo_cds_248</name>
</gene>
<dbReference type="CDD" id="cd22343">
    <property type="entry name" value="PDDEXK_lambda_exonuclease-like"/>
    <property type="match status" value="1"/>
</dbReference>
<keyword evidence="3" id="KW-0540">Nuclease</keyword>
<feature type="compositionally biased region" description="Acidic residues" evidence="1">
    <location>
        <begin position="86"/>
        <end position="95"/>
    </location>
</feature>
<proteinExistence type="predicted"/>
<dbReference type="PANTHER" id="PTHR46609">
    <property type="entry name" value="EXONUCLEASE, PHAGE-TYPE/RECB, C-TERMINAL DOMAIN-CONTAINING PROTEIN"/>
    <property type="match status" value="1"/>
</dbReference>
<dbReference type="GeneID" id="36842568"/>
<dbReference type="KEGG" id="vg:36842568"/>
<keyword evidence="3" id="KW-0269">Exonuclease</keyword>
<evidence type="ECO:0000256" key="1">
    <source>
        <dbReference type="SAM" id="MobiDB-lite"/>
    </source>
</evidence>
<dbReference type="SUPFAM" id="SSF52980">
    <property type="entry name" value="Restriction endonuclease-like"/>
    <property type="match status" value="1"/>
</dbReference>
<dbReference type="Proteomes" id="UP000249287">
    <property type="component" value="Segment"/>
</dbReference>
<feature type="domain" description="YqaJ viral recombinase" evidence="2">
    <location>
        <begin position="134"/>
        <end position="273"/>
    </location>
</feature>
<dbReference type="RefSeq" id="YP_009481858.1">
    <property type="nucleotide sequence ID" value="NC_037666.1"/>
</dbReference>
<accession>A0A2U7UBX5</accession>
<dbReference type="InterPro" id="IPR011604">
    <property type="entry name" value="PDDEXK-like_dom_sf"/>
</dbReference>